<protein>
    <submittedName>
        <fullName evidence="1">Uncharacterized protein</fullName>
    </submittedName>
</protein>
<comment type="caution">
    <text evidence="1">The sequence shown here is derived from an EMBL/GenBank/DDBJ whole genome shotgun (WGS) entry which is preliminary data.</text>
</comment>
<proteinExistence type="predicted"/>
<keyword evidence="2" id="KW-1185">Reference proteome</keyword>
<reference evidence="1 2" key="1">
    <citation type="submission" date="2024-06" db="EMBL/GenBank/DDBJ databases">
        <authorList>
            <person name="Pan Q."/>
            <person name="Wen M."/>
            <person name="Jouanno E."/>
            <person name="Zahm M."/>
            <person name="Klopp C."/>
            <person name="Cabau C."/>
            <person name="Louis A."/>
            <person name="Berthelot C."/>
            <person name="Parey E."/>
            <person name="Roest Crollius H."/>
            <person name="Montfort J."/>
            <person name="Robinson-Rechavi M."/>
            <person name="Bouchez O."/>
            <person name="Lampietro C."/>
            <person name="Lopez Roques C."/>
            <person name="Donnadieu C."/>
            <person name="Postlethwait J."/>
            <person name="Bobe J."/>
            <person name="Verreycken H."/>
            <person name="Guiguen Y."/>
        </authorList>
    </citation>
    <scope>NUCLEOTIDE SEQUENCE [LARGE SCALE GENOMIC DNA]</scope>
    <source>
        <strain evidence="1">Up_M1</strain>
        <tissue evidence="1">Testis</tissue>
    </source>
</reference>
<gene>
    <name evidence="1" type="ORF">UPYG_G00112920</name>
</gene>
<accession>A0ABD0X399</accession>
<sequence length="135" mass="15397">MLSRLDTSELVSHPIIQIPLQRAKSLSTRHLMGYSPQQFLDERCQACQVLTFTPPEANLPWQYMGENAGGESHHSITGPWTPRASCVQHEDLQRLQDENLAFTEENQALKEENQALLGKAMLKQVWVTEAHFKSR</sequence>
<dbReference type="AlphaFoldDB" id="A0ABD0X399"/>
<dbReference type="EMBL" id="JAGEUA010000003">
    <property type="protein sequence ID" value="KAL0993736.1"/>
    <property type="molecule type" value="Genomic_DNA"/>
</dbReference>
<name>A0ABD0X399_UMBPY</name>
<evidence type="ECO:0000313" key="2">
    <source>
        <dbReference type="Proteomes" id="UP001557470"/>
    </source>
</evidence>
<evidence type="ECO:0000313" key="1">
    <source>
        <dbReference type="EMBL" id="KAL0993736.1"/>
    </source>
</evidence>
<organism evidence="1 2">
    <name type="scientific">Umbra pygmaea</name>
    <name type="common">Eastern mudminnow</name>
    <dbReference type="NCBI Taxonomy" id="75934"/>
    <lineage>
        <taxon>Eukaryota</taxon>
        <taxon>Metazoa</taxon>
        <taxon>Chordata</taxon>
        <taxon>Craniata</taxon>
        <taxon>Vertebrata</taxon>
        <taxon>Euteleostomi</taxon>
        <taxon>Actinopterygii</taxon>
        <taxon>Neopterygii</taxon>
        <taxon>Teleostei</taxon>
        <taxon>Protacanthopterygii</taxon>
        <taxon>Esociformes</taxon>
        <taxon>Umbridae</taxon>
        <taxon>Umbra</taxon>
    </lineage>
</organism>
<dbReference type="Proteomes" id="UP001557470">
    <property type="component" value="Unassembled WGS sequence"/>
</dbReference>